<protein>
    <submittedName>
        <fullName evidence="2">Uncharacterized protein</fullName>
    </submittedName>
</protein>
<sequence length="321" mass="35611">MSQNQIAKQNNSTAILGETEVFIRRSAAGAIKAIKGKVNLLESKGHLAKIQDKVMITEAGYRELNKIAGVSIITPEKLTLPDGKVVVNPYPIVDPVSGTISKVWVKKIGIGYSPIGNLVITSSTLLYDIQMYLIQDLAKKVQYNKDAGRICMEQTLSEEDMKRGAFFKIEGNVGVWVDLSHKDVLKAFDTFINNKLFAERKAQTICERNVLKKHPSLSTTYVEPQMLNGKHVGQVTVIGFTHDLSKDELLEMADQAERGEPIKVRGEDAQIIDHYDDVTEEDIVSSTDEDEIAQQVKDEGQQPAQNQSADPTFFNESGVVF</sequence>
<dbReference type="PATRIC" id="fig|1131731.3.peg.1713"/>
<reference evidence="2 3" key="1">
    <citation type="journal article" date="2012" name="Front. Microbiol.">
        <title>Redundancy and modularity in membrane-associated dissimilatory nitrate reduction in Bacillus.</title>
        <authorList>
            <person name="Heylen K."/>
            <person name="Keltjens J."/>
        </authorList>
    </citation>
    <scope>NUCLEOTIDE SEQUENCE [LARGE SCALE GENOMIC DNA]</scope>
    <source>
        <strain evidence="2 3">LMG 9581</strain>
    </source>
</reference>
<feature type="region of interest" description="Disordered" evidence="1">
    <location>
        <begin position="285"/>
        <end position="321"/>
    </location>
</feature>
<evidence type="ECO:0000313" key="2">
    <source>
        <dbReference type="EMBL" id="EKN67847.1"/>
    </source>
</evidence>
<dbReference type="AlphaFoldDB" id="K6D5P4"/>
<dbReference type="Proteomes" id="UP000006315">
    <property type="component" value="Unassembled WGS sequence"/>
</dbReference>
<evidence type="ECO:0000256" key="1">
    <source>
        <dbReference type="SAM" id="MobiDB-lite"/>
    </source>
</evidence>
<comment type="caution">
    <text evidence="2">The sequence shown here is derived from an EMBL/GenBank/DDBJ whole genome shotgun (WGS) entry which is preliminary data.</text>
</comment>
<evidence type="ECO:0000313" key="3">
    <source>
        <dbReference type="Proteomes" id="UP000006315"/>
    </source>
</evidence>
<dbReference type="RefSeq" id="WP_003330898.1">
    <property type="nucleotide sequence ID" value="NZ_AJLR01000045.1"/>
</dbReference>
<dbReference type="EMBL" id="AJLR01000045">
    <property type="protein sequence ID" value="EKN67847.1"/>
    <property type="molecule type" value="Genomic_DNA"/>
</dbReference>
<accession>K6D5P4</accession>
<keyword evidence="3" id="KW-1185">Reference proteome</keyword>
<organism evidence="2 3">
    <name type="scientific">Schinkia azotoformans LMG 9581</name>
    <dbReference type="NCBI Taxonomy" id="1131731"/>
    <lineage>
        <taxon>Bacteria</taxon>
        <taxon>Bacillati</taxon>
        <taxon>Bacillota</taxon>
        <taxon>Bacilli</taxon>
        <taxon>Bacillales</taxon>
        <taxon>Bacillaceae</taxon>
        <taxon>Calidifontibacillus/Schinkia group</taxon>
        <taxon>Schinkia</taxon>
    </lineage>
</organism>
<proteinExistence type="predicted"/>
<dbReference type="STRING" id="1131731.BAZO_08194"/>
<name>K6D5P4_SCHAZ</name>
<gene>
    <name evidence="2" type="ORF">BAZO_08194</name>
</gene>